<gene>
    <name evidence="2" type="ORF">J1836_12875</name>
</gene>
<keyword evidence="3" id="KW-1185">Reference proteome</keyword>
<dbReference type="RefSeq" id="WP_207251539.1">
    <property type="nucleotide sequence ID" value="NZ_JAFMPM010000007.1"/>
</dbReference>
<dbReference type="InterPro" id="IPR014735">
    <property type="entry name" value="Transposase_Tn5-like_N"/>
</dbReference>
<evidence type="ECO:0000313" key="2">
    <source>
        <dbReference type="EMBL" id="MBO0613800.1"/>
    </source>
</evidence>
<dbReference type="Gene3D" id="1.10.246.40">
    <property type="entry name" value="Tn5 transposase, domain 1"/>
    <property type="match status" value="1"/>
</dbReference>
<reference evidence="2 3" key="1">
    <citation type="submission" date="2021-03" db="EMBL/GenBank/DDBJ databases">
        <title>Draft genome and methylome analysis of Thiotrix fructosivoruns ATCC 49748.</title>
        <authorList>
            <person name="Fomenkov A."/>
            <person name="Grabovich M.Y."/>
            <person name="Roberts R.J."/>
        </authorList>
    </citation>
    <scope>NUCLEOTIDE SEQUENCE [LARGE SCALE GENOMIC DNA]</scope>
    <source>
        <strain evidence="2 3">ATCC 49748</strain>
    </source>
</reference>
<evidence type="ECO:0000259" key="1">
    <source>
        <dbReference type="Pfam" id="PF14706"/>
    </source>
</evidence>
<evidence type="ECO:0000313" key="3">
    <source>
        <dbReference type="Proteomes" id="UP000664466"/>
    </source>
</evidence>
<sequence>MIWETSARNTRCPYSQRYAESPQSSIPRACQSWSSTLATYRFFWNEGN</sequence>
<organism evidence="2 3">
    <name type="scientific">Thiothrix fructosivorans</name>
    <dbReference type="NCBI Taxonomy" id="111770"/>
    <lineage>
        <taxon>Bacteria</taxon>
        <taxon>Pseudomonadati</taxon>
        <taxon>Pseudomonadota</taxon>
        <taxon>Gammaproteobacteria</taxon>
        <taxon>Thiotrichales</taxon>
        <taxon>Thiotrichaceae</taxon>
        <taxon>Thiothrix</taxon>
    </lineage>
</organism>
<comment type="caution">
    <text evidence="2">The sequence shown here is derived from an EMBL/GenBank/DDBJ whole genome shotgun (WGS) entry which is preliminary data.</text>
</comment>
<dbReference type="EMBL" id="JAFMPM010000007">
    <property type="protein sequence ID" value="MBO0613800.1"/>
    <property type="molecule type" value="Genomic_DNA"/>
</dbReference>
<accession>A0ABS3ILG7</accession>
<dbReference type="Proteomes" id="UP000664466">
    <property type="component" value="Unassembled WGS sequence"/>
</dbReference>
<name>A0ABS3ILG7_9GAMM</name>
<dbReference type="Pfam" id="PF14706">
    <property type="entry name" value="Tnp_DNA_bind"/>
    <property type="match status" value="1"/>
</dbReference>
<proteinExistence type="predicted"/>
<feature type="domain" description="Transposase Tn5-like N-terminal" evidence="1">
    <location>
        <begin position="17"/>
        <end position="46"/>
    </location>
</feature>
<dbReference type="InterPro" id="IPR038215">
    <property type="entry name" value="TN5-like_N_sf"/>
</dbReference>
<protein>
    <recommendedName>
        <fullName evidence="1">Transposase Tn5-like N-terminal domain-containing protein</fullName>
    </recommendedName>
</protein>